<gene>
    <name evidence="1" type="ORF">J2X78_000513</name>
</gene>
<sequence>MKNLTKNTIRTLILLMITVAACKKNNPQKEDGKSKFDINNPIGYLYT</sequence>
<evidence type="ECO:0000313" key="2">
    <source>
        <dbReference type="Proteomes" id="UP001246858"/>
    </source>
</evidence>
<evidence type="ECO:0000313" key="1">
    <source>
        <dbReference type="EMBL" id="MDR6781961.1"/>
    </source>
</evidence>
<proteinExistence type="predicted"/>
<name>A0ACC6KRY1_9SPHI</name>
<dbReference type="Proteomes" id="UP001246858">
    <property type="component" value="Unassembled WGS sequence"/>
</dbReference>
<dbReference type="EMBL" id="JAVDTF010000001">
    <property type="protein sequence ID" value="MDR6781961.1"/>
    <property type="molecule type" value="Genomic_DNA"/>
</dbReference>
<accession>A0ACC6KRY1</accession>
<keyword evidence="2" id="KW-1185">Reference proteome</keyword>
<protein>
    <submittedName>
        <fullName evidence="1">Uncharacterized protein</fullName>
    </submittedName>
</protein>
<organism evidence="1 2">
    <name type="scientific">Pedobacter africanus</name>
    <dbReference type="NCBI Taxonomy" id="151894"/>
    <lineage>
        <taxon>Bacteria</taxon>
        <taxon>Pseudomonadati</taxon>
        <taxon>Bacteroidota</taxon>
        <taxon>Sphingobacteriia</taxon>
        <taxon>Sphingobacteriales</taxon>
        <taxon>Sphingobacteriaceae</taxon>
        <taxon>Pedobacter</taxon>
    </lineage>
</organism>
<comment type="caution">
    <text evidence="1">The sequence shown here is derived from an EMBL/GenBank/DDBJ whole genome shotgun (WGS) entry which is preliminary data.</text>
</comment>
<reference evidence="1" key="1">
    <citation type="submission" date="2023-07" db="EMBL/GenBank/DDBJ databases">
        <title>Sorghum-associated microbial communities from plants grown in Nebraska, USA.</title>
        <authorList>
            <person name="Schachtman D."/>
        </authorList>
    </citation>
    <scope>NUCLEOTIDE SEQUENCE</scope>
    <source>
        <strain evidence="1">2697</strain>
    </source>
</reference>